<proteinExistence type="predicted"/>
<dbReference type="Pfam" id="PF22330">
    <property type="entry name" value="Rib_mS39_PPR"/>
    <property type="match status" value="1"/>
</dbReference>
<dbReference type="OrthoDB" id="185373at2759"/>
<dbReference type="PANTHER" id="PTHR16276:SF1">
    <property type="entry name" value="SMALL RIBOSOMAL SUBUNIT PROTEIN MS39"/>
    <property type="match status" value="1"/>
</dbReference>
<protein>
    <submittedName>
        <fullName evidence="5">Uncharacterized protein</fullName>
    </submittedName>
</protein>
<dbReference type="InterPro" id="IPR055063">
    <property type="entry name" value="Rib_mS39_PPR"/>
</dbReference>
<reference evidence="5 6" key="1">
    <citation type="journal article" date="2018" name="Nat. Ecol. Evol.">
        <title>Genomic signatures of mitonuclear coevolution across populations of Tigriopus californicus.</title>
        <authorList>
            <person name="Barreto F.S."/>
            <person name="Watson E.T."/>
            <person name="Lima T.G."/>
            <person name="Willett C.S."/>
            <person name="Edmands S."/>
            <person name="Li W."/>
            <person name="Burton R.S."/>
        </authorList>
    </citation>
    <scope>NUCLEOTIDE SEQUENCE [LARGE SCALE GENOMIC DNA]</scope>
    <source>
        <strain evidence="5 6">San Diego</strain>
    </source>
</reference>
<dbReference type="Proteomes" id="UP000318571">
    <property type="component" value="Chromosome 9"/>
</dbReference>
<evidence type="ECO:0000256" key="3">
    <source>
        <dbReference type="ARBA" id="ARBA00022946"/>
    </source>
</evidence>
<dbReference type="EMBL" id="VCGU01000009">
    <property type="protein sequence ID" value="TRY70872.1"/>
    <property type="molecule type" value="Genomic_DNA"/>
</dbReference>
<dbReference type="GO" id="GO:0043024">
    <property type="term" value="F:ribosomal small subunit binding"/>
    <property type="evidence" value="ECO:0007669"/>
    <property type="project" value="InterPro"/>
</dbReference>
<dbReference type="GO" id="GO:0005739">
    <property type="term" value="C:mitochondrion"/>
    <property type="evidence" value="ECO:0007669"/>
    <property type="project" value="UniProtKB-SubCell"/>
</dbReference>
<comment type="subcellular location">
    <subcellularLocation>
        <location evidence="1">Mitochondrion</location>
    </subcellularLocation>
</comment>
<comment type="caution">
    <text evidence="5">The sequence shown here is derived from an EMBL/GenBank/DDBJ whole genome shotgun (WGS) entry which is preliminary data.</text>
</comment>
<dbReference type="GO" id="GO:0019843">
    <property type="term" value="F:rRNA binding"/>
    <property type="evidence" value="ECO:0007669"/>
    <property type="project" value="InterPro"/>
</dbReference>
<evidence type="ECO:0000256" key="2">
    <source>
        <dbReference type="ARBA" id="ARBA00022737"/>
    </source>
</evidence>
<dbReference type="GO" id="GO:0032543">
    <property type="term" value="P:mitochondrial translation"/>
    <property type="evidence" value="ECO:0007669"/>
    <property type="project" value="InterPro"/>
</dbReference>
<dbReference type="InterPro" id="IPR037387">
    <property type="entry name" value="PTCD3"/>
</dbReference>
<dbReference type="Gene3D" id="1.25.40.10">
    <property type="entry name" value="Tetratricopeptide repeat domain"/>
    <property type="match status" value="1"/>
</dbReference>
<evidence type="ECO:0000256" key="1">
    <source>
        <dbReference type="ARBA" id="ARBA00004173"/>
    </source>
</evidence>
<evidence type="ECO:0000313" key="5">
    <source>
        <dbReference type="EMBL" id="TRY70872.1"/>
    </source>
</evidence>
<dbReference type="InterPro" id="IPR011990">
    <property type="entry name" value="TPR-like_helical_dom_sf"/>
</dbReference>
<sequence>MAWQLWSRSHGLVSVARLPAPVTTARRTVTDIQYYKEVDQSHLHLVEAQSTQRKFLLKLRQRAAWEEQREKRLIDQASRPWESEDVLTDQPSVAGYTPLPVRETTVYDRLLATARESGDCVPQKYKERESSTLLRLLASNIGRDKTAPHYRFHDDPYLIPYNAVQQRDFMLSKEGGRQAARFVRDNHPELFNDNLIEHEPQIKAFMPKAIFQENQASVESLKVFIAGYNVTEAWQTYEALDAAGQKIDNETLQALLELVSYYNGDPATVENYNEIAGLFYTEEITPWDGKCKAELLAQKMEPLSLESKMALMAGSAKFGNNARCWSLYLECATAQEPLNVTAYNAAILSNDPKTLTVNTAWANVELVLKEMRARKVAPDSSTLDCLFQVLNKFPKNPAMRQRASDLAFPLLAEFKQIGVPVWLSVYVKLIYIHRSREDQRGDLVKMILDELQGKDLTPKPNAESEWFFCLCMEGAKLMEDVALAYKIHDILMFGTNEIYLSDAKRSAHYYANFLDLVLKKEPLAVTMEFLSKFVPHVYPAKLDFYKELVGRVRREGALQYIPKIWTDLTISSFCGANRMLKNEAIDWFLGLILDIDTILDEDKGASEGVVTIAKEAFSEISTGGRRGVSPVSGNAMALPILEKILQIALREKNSEFLLQVLEFSFEWSRSLPRPISPELFATITDELIELREDDLLYKSVIYCSEATMVNAVEISQKICSVLELKPQEKIAINQLLSHDSMWVPLEL</sequence>
<dbReference type="STRING" id="6832.A0A553NZS6"/>
<organism evidence="5 6">
    <name type="scientific">Tigriopus californicus</name>
    <name type="common">Marine copepod</name>
    <dbReference type="NCBI Taxonomy" id="6832"/>
    <lineage>
        <taxon>Eukaryota</taxon>
        <taxon>Metazoa</taxon>
        <taxon>Ecdysozoa</taxon>
        <taxon>Arthropoda</taxon>
        <taxon>Crustacea</taxon>
        <taxon>Multicrustacea</taxon>
        <taxon>Hexanauplia</taxon>
        <taxon>Copepoda</taxon>
        <taxon>Harpacticoida</taxon>
        <taxon>Harpacticidae</taxon>
        <taxon>Tigriopus</taxon>
    </lineage>
</organism>
<evidence type="ECO:0000313" key="6">
    <source>
        <dbReference type="Proteomes" id="UP000318571"/>
    </source>
</evidence>
<evidence type="ECO:0000256" key="4">
    <source>
        <dbReference type="ARBA" id="ARBA00023128"/>
    </source>
</evidence>
<dbReference type="OMA" id="NASCCLQ"/>
<keyword evidence="2" id="KW-0677">Repeat</keyword>
<dbReference type="PANTHER" id="PTHR16276">
    <property type="entry name" value="PENTATRICOPEPTIDE REPEAT DOMAIN-CONTAINING PROTEIN 3"/>
    <property type="match status" value="1"/>
</dbReference>
<dbReference type="AlphaFoldDB" id="A0A553NZS6"/>
<keyword evidence="6" id="KW-1185">Reference proteome</keyword>
<gene>
    <name evidence="5" type="ORF">TCAL_02901</name>
</gene>
<name>A0A553NZS6_TIGCA</name>
<keyword evidence="4" id="KW-0496">Mitochondrion</keyword>
<accession>A0A553NZS6</accession>
<keyword evidence="3" id="KW-0809">Transit peptide</keyword>